<dbReference type="NCBIfam" id="NF004281">
    <property type="entry name" value="PRK05690.1"/>
    <property type="match status" value="1"/>
</dbReference>
<dbReference type="PATRIC" id="fig|1177154.3.peg.1462"/>
<dbReference type="EMBL" id="ARXV01000004">
    <property type="protein sequence ID" value="KGD65541.1"/>
    <property type="molecule type" value="Genomic_DNA"/>
</dbReference>
<organism evidence="3 4">
    <name type="scientific">Alcanivorax nanhaiticus</name>
    <dbReference type="NCBI Taxonomy" id="1177154"/>
    <lineage>
        <taxon>Bacteria</taxon>
        <taxon>Pseudomonadati</taxon>
        <taxon>Pseudomonadota</taxon>
        <taxon>Gammaproteobacteria</taxon>
        <taxon>Oceanospirillales</taxon>
        <taxon>Alcanivoracaceae</taxon>
        <taxon>Alcanivorax</taxon>
    </lineage>
</organism>
<accession>A0A095SLL4</accession>
<dbReference type="RefSeq" id="WP_035231861.1">
    <property type="nucleotide sequence ID" value="NZ_ARXV01000004.1"/>
</dbReference>
<dbReference type="AlphaFoldDB" id="A0A095SLL4"/>
<reference evidence="3 4" key="1">
    <citation type="submission" date="2012-09" db="EMBL/GenBank/DDBJ databases">
        <title>Genome Sequence of alkane-degrading Bacterium Alcanivorax sp. 19-m-6.</title>
        <authorList>
            <person name="Lai Q."/>
            <person name="Shao Z."/>
        </authorList>
    </citation>
    <scope>NUCLEOTIDE SEQUENCE [LARGE SCALE GENOMIC DNA]</scope>
    <source>
        <strain evidence="3 4">19-m-6</strain>
    </source>
</reference>
<dbReference type="eggNOG" id="COG0476">
    <property type="taxonomic scope" value="Bacteria"/>
</dbReference>
<comment type="caution">
    <text evidence="3">The sequence shown here is derived from an EMBL/GenBank/DDBJ whole genome shotgun (WGS) entry which is preliminary data.</text>
</comment>
<dbReference type="PANTHER" id="PTHR10953">
    <property type="entry name" value="UBIQUITIN-ACTIVATING ENZYME E1"/>
    <property type="match status" value="1"/>
</dbReference>
<dbReference type="CDD" id="cd00757">
    <property type="entry name" value="ThiF_MoeB_HesA_family"/>
    <property type="match status" value="1"/>
</dbReference>
<dbReference type="GO" id="GO:0016779">
    <property type="term" value="F:nucleotidyltransferase activity"/>
    <property type="evidence" value="ECO:0007669"/>
    <property type="project" value="TreeGrafter"/>
</dbReference>
<comment type="similarity">
    <text evidence="1">Belongs to the HesA/MoeB/ThiF family.</text>
</comment>
<dbReference type="FunFam" id="3.40.50.720:FF:000080">
    <property type="entry name" value="Thiazole biosynthesis adenylyltransferase ThiF"/>
    <property type="match status" value="1"/>
</dbReference>
<keyword evidence="4" id="KW-1185">Reference proteome</keyword>
<proteinExistence type="inferred from homology"/>
<dbReference type="SUPFAM" id="SSF69572">
    <property type="entry name" value="Activating enzymes of the ubiquitin-like proteins"/>
    <property type="match status" value="1"/>
</dbReference>
<dbReference type="GO" id="GO:0008641">
    <property type="term" value="F:ubiquitin-like modifier activating enzyme activity"/>
    <property type="evidence" value="ECO:0007669"/>
    <property type="project" value="InterPro"/>
</dbReference>
<dbReference type="PANTHER" id="PTHR10953:SF240">
    <property type="entry name" value="SULFUR CARRIER PROTEIN THIS ADENYLYLTRANSFERASE"/>
    <property type="match status" value="1"/>
</dbReference>
<name>A0A095SLL4_9GAMM</name>
<dbReference type="InterPro" id="IPR000594">
    <property type="entry name" value="ThiF_NAD_FAD-bd"/>
</dbReference>
<feature type="domain" description="THIF-type NAD/FAD binding fold" evidence="2">
    <location>
        <begin position="10"/>
        <end position="242"/>
    </location>
</feature>
<evidence type="ECO:0000259" key="2">
    <source>
        <dbReference type="Pfam" id="PF00899"/>
    </source>
</evidence>
<evidence type="ECO:0000256" key="1">
    <source>
        <dbReference type="ARBA" id="ARBA00009919"/>
    </source>
</evidence>
<dbReference type="InterPro" id="IPR045886">
    <property type="entry name" value="ThiF/MoeB/HesA"/>
</dbReference>
<dbReference type="Pfam" id="PF00899">
    <property type="entry name" value="ThiF"/>
    <property type="match status" value="1"/>
</dbReference>
<dbReference type="GO" id="GO:0005829">
    <property type="term" value="C:cytosol"/>
    <property type="evidence" value="ECO:0007669"/>
    <property type="project" value="TreeGrafter"/>
</dbReference>
<protein>
    <submittedName>
        <fullName evidence="3">Molybdopterin biosynthesis MoeB protein</fullName>
    </submittedName>
</protein>
<sequence length="254" mass="26915">MFNDEQLERYSRQLMVSEVDLAGQEALAGAQVLIVGCGGLANPAALYLAGAGVGRLVLADDDHVELSNLHRQIAFRSSQINQPKAQALRDQLLQLNPDVDIQACVSRVDESWLSQAVSTASLVLDCTDNFATRQAVNRACVAHKVPLVSGAAIRMDGQLAVFDPRDDSSPCYACVYGDGTDGDVACSQAGIVGPVVGAVGTMQALAALQLLTGAKLYGVLHLFDGRSLTWRQVSLRRDKGCHVCGDSQEGLSSC</sequence>
<dbReference type="Proteomes" id="UP000029444">
    <property type="component" value="Unassembled WGS sequence"/>
</dbReference>
<dbReference type="GO" id="GO:0004792">
    <property type="term" value="F:thiosulfate-cyanide sulfurtransferase activity"/>
    <property type="evidence" value="ECO:0007669"/>
    <property type="project" value="TreeGrafter"/>
</dbReference>
<gene>
    <name evidence="3" type="ORF">Y5S_01434</name>
</gene>
<evidence type="ECO:0000313" key="3">
    <source>
        <dbReference type="EMBL" id="KGD65541.1"/>
    </source>
</evidence>
<dbReference type="OrthoDB" id="9804286at2"/>
<dbReference type="Gene3D" id="3.40.50.720">
    <property type="entry name" value="NAD(P)-binding Rossmann-like Domain"/>
    <property type="match status" value="1"/>
</dbReference>
<dbReference type="STRING" id="1177154.Y5S_01434"/>
<dbReference type="GO" id="GO:0008146">
    <property type="term" value="F:sulfotransferase activity"/>
    <property type="evidence" value="ECO:0007669"/>
    <property type="project" value="TreeGrafter"/>
</dbReference>
<evidence type="ECO:0000313" key="4">
    <source>
        <dbReference type="Proteomes" id="UP000029444"/>
    </source>
</evidence>
<dbReference type="InterPro" id="IPR035985">
    <property type="entry name" value="Ubiquitin-activating_enz"/>
</dbReference>